<gene>
    <name evidence="6" type="ORF">PINE0816_LOCUS6269</name>
</gene>
<reference evidence="6" key="1">
    <citation type="submission" date="2021-01" db="EMBL/GenBank/DDBJ databases">
        <authorList>
            <person name="Corre E."/>
            <person name="Pelletier E."/>
            <person name="Niang G."/>
            <person name="Scheremetjew M."/>
            <person name="Finn R."/>
            <person name="Kale V."/>
            <person name="Holt S."/>
            <person name="Cochrane G."/>
            <person name="Meng A."/>
            <person name="Brown T."/>
            <person name="Cohen L."/>
        </authorList>
    </citation>
    <scope>NUCLEOTIDE SEQUENCE</scope>
    <source>
        <strain evidence="6">CCAP1064/1</strain>
    </source>
</reference>
<keyword evidence="2" id="KW-0238">DNA-binding</keyword>
<dbReference type="PANTHER" id="PTHR10015:SF206">
    <property type="entry name" value="HSF-TYPE DNA-BINDING DOMAIN-CONTAINING PROTEIN"/>
    <property type="match status" value="1"/>
</dbReference>
<dbReference type="SMART" id="SM00415">
    <property type="entry name" value="HSF"/>
    <property type="match status" value="1"/>
</dbReference>
<dbReference type="GO" id="GO:0043565">
    <property type="term" value="F:sequence-specific DNA binding"/>
    <property type="evidence" value="ECO:0007669"/>
    <property type="project" value="InterPro"/>
</dbReference>
<dbReference type="PANTHER" id="PTHR10015">
    <property type="entry name" value="HEAT SHOCK TRANSCRIPTION FACTOR"/>
    <property type="match status" value="1"/>
</dbReference>
<dbReference type="GO" id="GO:0003700">
    <property type="term" value="F:DNA-binding transcription factor activity"/>
    <property type="evidence" value="ECO:0007669"/>
    <property type="project" value="InterPro"/>
</dbReference>
<sequence length="498" mass="55007">MNKFNANTHHTIVTPAGSISARNSLSRSSSLSSSLASIPAPETDRLSSEYTGNLAFHCLPDISRAPTNQFQQNRNLLAMNTNNLSHLRVGKSFVQTPLSNGLHAIQSHPLLSIGSTSQNFSVGPMPMIHPDAGRQKNDVNGTQQPPNTTVPEFLYQLTKMLTDNNAEVIEWSNGKIEVHNPERLANDVLQKYFRHSKYASFQRQLNYFGFRKLAGKGKMAPCSYTNDATSRDIRSLLTIKRKTNGIKDKKIIVNKDSNVVGSRLVGQLQSQAAMKSMSTRSQLTRNIGFASGKIDSSIPCNKNFRFKVNQSLIVNDKIVEEIDMKPCPTPIMHNIEIHSDTLSRTRTEQNNTKPGLGHVALARAAIGKGVKHTFEIPFVDAAKASVTRKAPSSRQSIPDPLSACKMELTKNFQNHINTIGGIEASRLPNTTTSTIVDDNSLFKSNSSLFDLAIIPPAPQVPEPLICTDIEMQRKHLMNFIDFPHMEVNDTVNHPPHTG</sequence>
<dbReference type="GO" id="GO:0005634">
    <property type="term" value="C:nucleus"/>
    <property type="evidence" value="ECO:0007669"/>
    <property type="project" value="UniProtKB-SubCell"/>
</dbReference>
<evidence type="ECO:0000256" key="4">
    <source>
        <dbReference type="RuleBase" id="RU004020"/>
    </source>
</evidence>
<comment type="similarity">
    <text evidence="4">Belongs to the HSF family.</text>
</comment>
<dbReference type="SUPFAM" id="SSF46785">
    <property type="entry name" value="Winged helix' DNA-binding domain"/>
    <property type="match status" value="1"/>
</dbReference>
<evidence type="ECO:0000256" key="3">
    <source>
        <dbReference type="ARBA" id="ARBA00023242"/>
    </source>
</evidence>
<keyword evidence="3" id="KW-0539">Nucleus</keyword>
<dbReference type="Pfam" id="PF00447">
    <property type="entry name" value="HSF_DNA-bind"/>
    <property type="match status" value="1"/>
</dbReference>
<name>A0A7S0C1L6_9STRA</name>
<feature type="domain" description="HSF-type DNA-binding" evidence="5">
    <location>
        <begin position="149"/>
        <end position="242"/>
    </location>
</feature>
<protein>
    <recommendedName>
        <fullName evidence="5">HSF-type DNA-binding domain-containing protein</fullName>
    </recommendedName>
</protein>
<dbReference type="InterPro" id="IPR036388">
    <property type="entry name" value="WH-like_DNA-bd_sf"/>
</dbReference>
<evidence type="ECO:0000259" key="5">
    <source>
        <dbReference type="SMART" id="SM00415"/>
    </source>
</evidence>
<dbReference type="FunFam" id="1.10.10.10:FF:000286">
    <property type="entry name" value="Heat shock transcription factor"/>
    <property type="match status" value="1"/>
</dbReference>
<dbReference type="InterPro" id="IPR000232">
    <property type="entry name" value="HSF_DNA-bd"/>
</dbReference>
<organism evidence="6">
    <name type="scientific">Proboscia inermis</name>
    <dbReference type="NCBI Taxonomy" id="420281"/>
    <lineage>
        <taxon>Eukaryota</taxon>
        <taxon>Sar</taxon>
        <taxon>Stramenopiles</taxon>
        <taxon>Ochrophyta</taxon>
        <taxon>Bacillariophyta</taxon>
        <taxon>Coscinodiscophyceae</taxon>
        <taxon>Rhizosoleniophycidae</taxon>
        <taxon>Rhizosoleniales</taxon>
        <taxon>Rhizosoleniaceae</taxon>
        <taxon>Proboscia</taxon>
    </lineage>
</organism>
<dbReference type="Gene3D" id="1.10.10.10">
    <property type="entry name" value="Winged helix-like DNA-binding domain superfamily/Winged helix DNA-binding domain"/>
    <property type="match status" value="1"/>
</dbReference>
<dbReference type="AlphaFoldDB" id="A0A7S0C1L6"/>
<comment type="subcellular location">
    <subcellularLocation>
        <location evidence="1">Nucleus</location>
    </subcellularLocation>
</comment>
<evidence type="ECO:0000256" key="1">
    <source>
        <dbReference type="ARBA" id="ARBA00004123"/>
    </source>
</evidence>
<evidence type="ECO:0000256" key="2">
    <source>
        <dbReference type="ARBA" id="ARBA00023125"/>
    </source>
</evidence>
<dbReference type="EMBL" id="HBEL01013066">
    <property type="protein sequence ID" value="CAD8410146.1"/>
    <property type="molecule type" value="Transcribed_RNA"/>
</dbReference>
<dbReference type="InterPro" id="IPR036390">
    <property type="entry name" value="WH_DNA-bd_sf"/>
</dbReference>
<proteinExistence type="inferred from homology"/>
<accession>A0A7S0C1L6</accession>
<evidence type="ECO:0000313" key="6">
    <source>
        <dbReference type="EMBL" id="CAD8410146.1"/>
    </source>
</evidence>